<evidence type="ECO:0000313" key="1">
    <source>
        <dbReference type="EMBL" id="OGC62726.1"/>
    </source>
</evidence>
<gene>
    <name evidence="1" type="ORF">A2264_03925</name>
</gene>
<organism evidence="1 2">
    <name type="scientific">candidate division WWE3 bacterium RIFOXYA2_FULL_46_9</name>
    <dbReference type="NCBI Taxonomy" id="1802636"/>
    <lineage>
        <taxon>Bacteria</taxon>
        <taxon>Katanobacteria</taxon>
    </lineage>
</organism>
<protein>
    <submittedName>
        <fullName evidence="1">Uncharacterized protein</fullName>
    </submittedName>
</protein>
<dbReference type="EMBL" id="MEVT01000013">
    <property type="protein sequence ID" value="OGC62726.1"/>
    <property type="molecule type" value="Genomic_DNA"/>
</dbReference>
<comment type="caution">
    <text evidence="1">The sequence shown here is derived from an EMBL/GenBank/DDBJ whole genome shotgun (WGS) entry which is preliminary data.</text>
</comment>
<dbReference type="Proteomes" id="UP000176614">
    <property type="component" value="Unassembled WGS sequence"/>
</dbReference>
<dbReference type="AlphaFoldDB" id="A0A1F4VZX5"/>
<name>A0A1F4VZX5_UNCKA</name>
<reference evidence="1 2" key="1">
    <citation type="journal article" date="2016" name="Nat. Commun.">
        <title>Thousands of microbial genomes shed light on interconnected biogeochemical processes in an aquifer system.</title>
        <authorList>
            <person name="Anantharaman K."/>
            <person name="Brown C.T."/>
            <person name="Hug L.A."/>
            <person name="Sharon I."/>
            <person name="Castelle C.J."/>
            <person name="Probst A.J."/>
            <person name="Thomas B.C."/>
            <person name="Singh A."/>
            <person name="Wilkins M.J."/>
            <person name="Karaoz U."/>
            <person name="Brodie E.L."/>
            <person name="Williams K.H."/>
            <person name="Hubbard S.S."/>
            <person name="Banfield J.F."/>
        </authorList>
    </citation>
    <scope>NUCLEOTIDE SEQUENCE [LARGE SCALE GENOMIC DNA]</scope>
</reference>
<accession>A0A1F4VZX5</accession>
<sequence length="102" mass="11246">MKTENEHIALESAEFDRLLGDFDRQVRAGRFEAGADVVEDKLSNMEEAAFAVAMLKLLWAAKKVGALNVAVRWRAVGYAKTLLAMRPDIPSAVAVVAEWDVN</sequence>
<evidence type="ECO:0000313" key="2">
    <source>
        <dbReference type="Proteomes" id="UP000176614"/>
    </source>
</evidence>
<proteinExistence type="predicted"/>